<dbReference type="AlphaFoldDB" id="A0A644TWG3"/>
<dbReference type="EMBL" id="VSSQ01000058">
    <property type="protein sequence ID" value="MPL71250.1"/>
    <property type="molecule type" value="Genomic_DNA"/>
</dbReference>
<comment type="caution">
    <text evidence="1">The sequence shown here is derived from an EMBL/GenBank/DDBJ whole genome shotgun (WGS) entry which is preliminary data.</text>
</comment>
<proteinExistence type="predicted"/>
<evidence type="ECO:0000313" key="1">
    <source>
        <dbReference type="EMBL" id="MPL71250.1"/>
    </source>
</evidence>
<protein>
    <recommendedName>
        <fullName evidence="2">7-cyano-7-deazaguanine synthase</fullName>
    </recommendedName>
</protein>
<gene>
    <name evidence="1" type="ORF">SDC9_17024</name>
</gene>
<name>A0A644TWG3_9ZZZZ</name>
<accession>A0A644TWG3</accession>
<organism evidence="1">
    <name type="scientific">bioreactor metagenome</name>
    <dbReference type="NCBI Taxonomy" id="1076179"/>
    <lineage>
        <taxon>unclassified sequences</taxon>
        <taxon>metagenomes</taxon>
        <taxon>ecological metagenomes</taxon>
    </lineage>
</organism>
<evidence type="ECO:0008006" key="2">
    <source>
        <dbReference type="Google" id="ProtNLM"/>
    </source>
</evidence>
<sequence>MILINNNINILCVIYYKYNNALEFMNFNFLFYGDYMSFKEAIFKRFNYKKRNSFIKINIEKISNNTVYSNMDISNELDEFFIKKSSYIEYINIGRKLNQVPEGILIIPFLCNVLPISWMFDSKIIINEIDKTFYNSIGVIKNKYSLLYPKCDFKGELIVKNIVDYEMDNTENYLSFFSLGVDSTSTVISNIDKNLTLVTIRGSDIPLEEKNGWKYISEKIADFSNEFDLDTLFIKSDFRKLINTGILSKKFSEILEDNWWHGLQHGMSIISHAIPYAYLYDINNILIASTYSKSESKLLGMDEIPCASCPSVDNEIKFAKNGIVFHDGVENSRQDKIGIITNYCDNNNKKDFLHVCWEKTDGKNCNLCEKCSRTIMGILSEKKDPNLYGFNVNDKTFENIKKNINLFSKNKVTNVLWIGIQEKFLEDIEYWNDDKNINWFLYMDLSFK</sequence>
<reference evidence="1" key="1">
    <citation type="submission" date="2019-08" db="EMBL/GenBank/DDBJ databases">
        <authorList>
            <person name="Kucharzyk K."/>
            <person name="Murdoch R.W."/>
            <person name="Higgins S."/>
            <person name="Loffler F."/>
        </authorList>
    </citation>
    <scope>NUCLEOTIDE SEQUENCE</scope>
</reference>